<sequence length="164" mass="17843">MSTPAASLGPNTRNIFKRHLFTQVKAFVQSEARQATTRPAGALQAGQPLANPPSHLGTSPATDALIDLPHLDDSGVVPRTIALYSGGLNPQHRPGISTAMYEEEEKEGTPLRETGCGEHSMCDACLEQVFRHALADESKYHPECCDQELAPTFFNVETFKPLEN</sequence>
<dbReference type="Proteomes" id="UP000799750">
    <property type="component" value="Unassembled WGS sequence"/>
</dbReference>
<dbReference type="EMBL" id="MU004181">
    <property type="protein sequence ID" value="KAF2502127.1"/>
    <property type="molecule type" value="Genomic_DNA"/>
</dbReference>
<name>A0A6A6RF94_9PEZI</name>
<evidence type="ECO:0000313" key="3">
    <source>
        <dbReference type="Proteomes" id="UP000799750"/>
    </source>
</evidence>
<protein>
    <submittedName>
        <fullName evidence="2">Uncharacterized protein</fullName>
    </submittedName>
</protein>
<evidence type="ECO:0000256" key="1">
    <source>
        <dbReference type="SAM" id="MobiDB-lite"/>
    </source>
</evidence>
<proteinExistence type="predicted"/>
<evidence type="ECO:0000313" key="2">
    <source>
        <dbReference type="EMBL" id="KAF2502127.1"/>
    </source>
</evidence>
<accession>A0A6A6RF94</accession>
<dbReference type="AlphaFoldDB" id="A0A6A6RF94"/>
<organism evidence="2 3">
    <name type="scientific">Lophium mytilinum</name>
    <dbReference type="NCBI Taxonomy" id="390894"/>
    <lineage>
        <taxon>Eukaryota</taxon>
        <taxon>Fungi</taxon>
        <taxon>Dikarya</taxon>
        <taxon>Ascomycota</taxon>
        <taxon>Pezizomycotina</taxon>
        <taxon>Dothideomycetes</taxon>
        <taxon>Pleosporomycetidae</taxon>
        <taxon>Mytilinidiales</taxon>
        <taxon>Mytilinidiaceae</taxon>
        <taxon>Lophium</taxon>
    </lineage>
</organism>
<dbReference type="OrthoDB" id="10009520at2759"/>
<gene>
    <name evidence="2" type="ORF">BU16DRAFT_554200</name>
</gene>
<keyword evidence="3" id="KW-1185">Reference proteome</keyword>
<feature type="region of interest" description="Disordered" evidence="1">
    <location>
        <begin position="32"/>
        <end position="63"/>
    </location>
</feature>
<reference evidence="2" key="1">
    <citation type="journal article" date="2020" name="Stud. Mycol.">
        <title>101 Dothideomycetes genomes: a test case for predicting lifestyles and emergence of pathogens.</title>
        <authorList>
            <person name="Haridas S."/>
            <person name="Albert R."/>
            <person name="Binder M."/>
            <person name="Bloem J."/>
            <person name="Labutti K."/>
            <person name="Salamov A."/>
            <person name="Andreopoulos B."/>
            <person name="Baker S."/>
            <person name="Barry K."/>
            <person name="Bills G."/>
            <person name="Bluhm B."/>
            <person name="Cannon C."/>
            <person name="Castanera R."/>
            <person name="Culley D."/>
            <person name="Daum C."/>
            <person name="Ezra D."/>
            <person name="Gonzalez J."/>
            <person name="Henrissat B."/>
            <person name="Kuo A."/>
            <person name="Liang C."/>
            <person name="Lipzen A."/>
            <person name="Lutzoni F."/>
            <person name="Magnuson J."/>
            <person name="Mondo S."/>
            <person name="Nolan M."/>
            <person name="Ohm R."/>
            <person name="Pangilinan J."/>
            <person name="Park H.-J."/>
            <person name="Ramirez L."/>
            <person name="Alfaro M."/>
            <person name="Sun H."/>
            <person name="Tritt A."/>
            <person name="Yoshinaga Y."/>
            <person name="Zwiers L.-H."/>
            <person name="Turgeon B."/>
            <person name="Goodwin S."/>
            <person name="Spatafora J."/>
            <person name="Crous P."/>
            <person name="Grigoriev I."/>
        </authorList>
    </citation>
    <scope>NUCLEOTIDE SEQUENCE</scope>
    <source>
        <strain evidence="2">CBS 269.34</strain>
    </source>
</reference>